<dbReference type="OrthoDB" id="9814944at2"/>
<feature type="repeat" description="TPR" evidence="3">
    <location>
        <begin position="861"/>
        <end position="894"/>
    </location>
</feature>
<organism evidence="4 5">
    <name type="scientific">Streptomyces venezuelae</name>
    <dbReference type="NCBI Taxonomy" id="54571"/>
    <lineage>
        <taxon>Bacteria</taxon>
        <taxon>Bacillati</taxon>
        <taxon>Actinomycetota</taxon>
        <taxon>Actinomycetes</taxon>
        <taxon>Kitasatosporales</taxon>
        <taxon>Streptomycetaceae</taxon>
        <taxon>Streptomyces</taxon>
    </lineage>
</organism>
<keyword evidence="5" id="KW-1185">Reference proteome</keyword>
<proteinExistence type="predicted"/>
<dbReference type="InterPro" id="IPR027417">
    <property type="entry name" value="P-loop_NTPase"/>
</dbReference>
<name>A0A5P2BBE1_STRVZ</name>
<feature type="repeat" description="TPR" evidence="3">
    <location>
        <begin position="589"/>
        <end position="622"/>
    </location>
</feature>
<evidence type="ECO:0000256" key="3">
    <source>
        <dbReference type="PROSITE-ProRule" id="PRU00339"/>
    </source>
</evidence>
<feature type="repeat" description="TPR" evidence="3">
    <location>
        <begin position="827"/>
        <end position="860"/>
    </location>
</feature>
<evidence type="ECO:0000256" key="1">
    <source>
        <dbReference type="ARBA" id="ARBA00022737"/>
    </source>
</evidence>
<keyword evidence="1" id="KW-0677">Repeat</keyword>
<accession>A0A5P2BBE1</accession>
<feature type="repeat" description="TPR" evidence="3">
    <location>
        <begin position="623"/>
        <end position="656"/>
    </location>
</feature>
<dbReference type="InterPro" id="IPR050498">
    <property type="entry name" value="Ycf3"/>
</dbReference>
<dbReference type="SUPFAM" id="SSF48452">
    <property type="entry name" value="TPR-like"/>
    <property type="match status" value="2"/>
</dbReference>
<dbReference type="Pfam" id="PF13432">
    <property type="entry name" value="TPR_16"/>
    <property type="match status" value="2"/>
</dbReference>
<dbReference type="EMBL" id="CP029193">
    <property type="protein sequence ID" value="QES27803.1"/>
    <property type="molecule type" value="Genomic_DNA"/>
</dbReference>
<evidence type="ECO:0000313" key="4">
    <source>
        <dbReference type="EMBL" id="QES27803.1"/>
    </source>
</evidence>
<dbReference type="PROSITE" id="PS50005">
    <property type="entry name" value="TPR"/>
    <property type="match status" value="5"/>
</dbReference>
<dbReference type="RefSeq" id="WP_150169061.1">
    <property type="nucleotide sequence ID" value="NZ_CP029193.1"/>
</dbReference>
<dbReference type="InterPro" id="IPR019734">
    <property type="entry name" value="TPR_rpt"/>
</dbReference>
<dbReference type="Gene3D" id="1.25.40.10">
    <property type="entry name" value="Tetratricopeptide repeat domain"/>
    <property type="match status" value="4"/>
</dbReference>
<reference evidence="4 5" key="1">
    <citation type="submission" date="2018-05" db="EMBL/GenBank/DDBJ databases">
        <title>Streptomyces venezuelae.</title>
        <authorList>
            <person name="Kim W."/>
            <person name="Lee N."/>
            <person name="Cho B.-K."/>
        </authorList>
    </citation>
    <scope>NUCLEOTIDE SEQUENCE [LARGE SCALE GENOMIC DNA]</scope>
    <source>
        <strain evidence="4 5">ATCC 14583</strain>
    </source>
</reference>
<evidence type="ECO:0000256" key="2">
    <source>
        <dbReference type="ARBA" id="ARBA00022803"/>
    </source>
</evidence>
<dbReference type="SMART" id="SM00028">
    <property type="entry name" value="TPR"/>
    <property type="match status" value="10"/>
</dbReference>
<gene>
    <name evidence="4" type="ORF">DEJ47_16360</name>
</gene>
<feature type="repeat" description="TPR" evidence="3">
    <location>
        <begin position="657"/>
        <end position="690"/>
    </location>
</feature>
<keyword evidence="2 3" id="KW-0802">TPR repeat</keyword>
<dbReference type="PANTHER" id="PTHR44858:SF1">
    <property type="entry name" value="UDP-N-ACETYLGLUCOSAMINE--PEPTIDE N-ACETYLGLUCOSAMINYLTRANSFERASE SPINDLY-RELATED"/>
    <property type="match status" value="1"/>
</dbReference>
<dbReference type="Pfam" id="PF14559">
    <property type="entry name" value="TPR_19"/>
    <property type="match status" value="1"/>
</dbReference>
<dbReference type="Pfam" id="PF13414">
    <property type="entry name" value="TPR_11"/>
    <property type="match status" value="1"/>
</dbReference>
<dbReference type="SUPFAM" id="SSF52540">
    <property type="entry name" value="P-loop containing nucleoside triphosphate hydrolases"/>
    <property type="match status" value="1"/>
</dbReference>
<evidence type="ECO:0000313" key="5">
    <source>
        <dbReference type="Proteomes" id="UP000323046"/>
    </source>
</evidence>
<dbReference type="AlphaFoldDB" id="A0A5P2BBE1"/>
<dbReference type="Pfam" id="PF00515">
    <property type="entry name" value="TPR_1"/>
    <property type="match status" value="1"/>
</dbReference>
<evidence type="ECO:0008006" key="6">
    <source>
        <dbReference type="Google" id="ProtNLM"/>
    </source>
</evidence>
<dbReference type="Proteomes" id="UP000323046">
    <property type="component" value="Chromosome"/>
</dbReference>
<protein>
    <recommendedName>
        <fullName evidence="6">Orc1-like AAA ATPase domain-containing protein</fullName>
    </recommendedName>
</protein>
<dbReference type="PANTHER" id="PTHR44858">
    <property type="entry name" value="TETRATRICOPEPTIDE REPEAT PROTEIN 6"/>
    <property type="match status" value="1"/>
</dbReference>
<sequence>MASADAEEPSMQELIRRRGRAGFIGRRGELAVFRENFDVPPADLRHRFLFHVHGNAGVGKTSLVHELEQLARERGALTAYVDERVSSVPEALAAVSAEFARQGRRLKDLDQLLTTHRERRHEAEAVPVVPAQAAGEAPVAPAPSAGAMTAARASLVGLGLVPGVGALAGAVDPAQLAQGADRLRAGLSARFRNQEDVQLVLSPERVLTPVLLKELAQAAKAVPWIVLFFDTYERTGPFLDGWLHEVMTTTRHGALSAHVVVVTAGQQPFDTARWGGYADFVTDIALAPFTEEESRSLLAGKGVVAEPVVEEVLRLSGCLPVLVSTLAENRPADPGDVGDPSGTAVERFLKWEQDPVRRASALACALPRRLDADVVAAAVDGVCAAEDVPGIFAWLRSLPFVSDRGGRLQYHDVVRAPMLRLQRHHSPRGWAELQGALAGAYAQWRAEVETGREHDDLWEDEQWRELRLAESYHLLCGTPRTALPVVLRDVVDACDVGAAVARRWAQLLVDAGADTEAAQAATWGRDLLSALEGGGCAAALQLLIDRAGFDVPGLALARVVRGRELRESGAHAEALAEYDRAVALDAELERAYYGRGVTYWYMDEEETALVALDRAVELGPGQARTYGMRGEVRRVLRRFEEAVQDLDRALELDPSDAEALTSRGIARFGLGRNEEALADLDRALALSPDSAWALAHRARVRASRDEYEQAVADSGRAAELAPDFSWVAWSRSDVLRMAGRQRDSLAAYDRAIEIDPENWAAYAGRGVSRHYLDQYPEALADLDVVLDHDPDYAWVRGRRAMLLHDMGEYERALADADRAMELSPGVDWIHYHRAETLFCLRRYEEALADLDRALELDPDYLMALCRRGITRRRLGRYEEAWADLDRALALEPGSIWVRLCRIRLALATGRTEQALTELAAYTDNGGDADWARRQHAELHVWGGRCEEALRLLAPDADGTGPDGTEELAEVYCLTGQWARARATAERLIEDDDELGTLLLALVTTCAEGPDAAAGLWHRTAELVRASEEFPVWSDYGLALGAAALGDWATADGHLDRLLGPVLADLEWDDLAEMVVFMTALMRAPSVDRARLAPRLDRLTAARDAFRYRHAATEAPHTPEPTIP</sequence>
<dbReference type="InterPro" id="IPR011990">
    <property type="entry name" value="TPR-like_helical_dom_sf"/>
</dbReference>